<evidence type="ECO:0000256" key="5">
    <source>
        <dbReference type="ARBA" id="ARBA00022989"/>
    </source>
</evidence>
<evidence type="ECO:0000313" key="8">
    <source>
        <dbReference type="EMBL" id="MCG6502976.1"/>
    </source>
</evidence>
<sequence length="222" mass="23217">MSVESQIVQIVLAFLVLINPLSALPLFLELTHTCSRRERRRVAQMTAASVFVTIVIFTFSGNLLLKVLGISTGSFRVGGGILVFLIAMSMMSKGDNHAKPDLTTPDDGSGMPVEKREIRPVLGTIAVVPLAIPMIMGPGGISTVVIYASSVSSYTGLLLITAAGAVVSLISYLSLLAADRISGLLGDTGLAVLNRIMGILLAAVAVEIIVAGLRSLFPQLAA</sequence>
<feature type="transmembrane region" description="Helical" evidence="7">
    <location>
        <begin position="121"/>
        <end position="148"/>
    </location>
</feature>
<evidence type="ECO:0000256" key="1">
    <source>
        <dbReference type="ARBA" id="ARBA00004651"/>
    </source>
</evidence>
<feature type="transmembrane region" description="Helical" evidence="7">
    <location>
        <begin position="67"/>
        <end position="87"/>
    </location>
</feature>
<keyword evidence="6 7" id="KW-0472">Membrane</keyword>
<dbReference type="RefSeq" id="WP_238744869.1">
    <property type="nucleotide sequence ID" value="NZ_JAKOOW010000001.1"/>
</dbReference>
<dbReference type="PANTHER" id="PTHR33508:SF1">
    <property type="entry name" value="UPF0056 MEMBRANE PROTEIN YHCE"/>
    <property type="match status" value="1"/>
</dbReference>
<comment type="subcellular location">
    <subcellularLocation>
        <location evidence="1 7">Cell membrane</location>
        <topology evidence="1 7">Multi-pass membrane protein</topology>
    </subcellularLocation>
</comment>
<accession>A0ABS9NLM7</accession>
<evidence type="ECO:0000256" key="3">
    <source>
        <dbReference type="ARBA" id="ARBA00022475"/>
    </source>
</evidence>
<evidence type="ECO:0000313" key="9">
    <source>
        <dbReference type="Proteomes" id="UP001298424"/>
    </source>
</evidence>
<dbReference type="Proteomes" id="UP001298424">
    <property type="component" value="Unassembled WGS sequence"/>
</dbReference>
<keyword evidence="9" id="KW-1185">Reference proteome</keyword>
<keyword evidence="5 7" id="KW-1133">Transmembrane helix</keyword>
<dbReference type="NCBIfam" id="TIGR00427">
    <property type="entry name" value="NAAT family transporter"/>
    <property type="match status" value="1"/>
</dbReference>
<evidence type="ECO:0000256" key="4">
    <source>
        <dbReference type="ARBA" id="ARBA00022692"/>
    </source>
</evidence>
<comment type="similarity">
    <text evidence="2 7">Belongs to the UPF0056 (MarC) family.</text>
</comment>
<dbReference type="EMBL" id="JAKOOW010000001">
    <property type="protein sequence ID" value="MCG6502976.1"/>
    <property type="molecule type" value="Genomic_DNA"/>
</dbReference>
<gene>
    <name evidence="8" type="ORF">MB824_00445</name>
</gene>
<proteinExistence type="inferred from homology"/>
<reference evidence="8 9" key="1">
    <citation type="submission" date="2022-02" db="EMBL/GenBank/DDBJ databases">
        <title>Genome sequence data of Kingella unionensis sp. nov. strain CICC 24913 (CCUG 75125).</title>
        <authorList>
            <person name="Xiao M."/>
        </authorList>
    </citation>
    <scope>NUCLEOTIDE SEQUENCE [LARGE SCALE GENOMIC DNA]</scope>
    <source>
        <strain evidence="8 9">CICC 24913</strain>
    </source>
</reference>
<feature type="transmembrane region" description="Helical" evidence="7">
    <location>
        <begin position="42"/>
        <end position="61"/>
    </location>
</feature>
<feature type="transmembrane region" description="Helical" evidence="7">
    <location>
        <begin position="6"/>
        <end position="30"/>
    </location>
</feature>
<protein>
    <recommendedName>
        <fullName evidence="7">UPF0056 membrane protein</fullName>
    </recommendedName>
</protein>
<keyword evidence="4 7" id="KW-0812">Transmembrane</keyword>
<keyword evidence="3" id="KW-1003">Cell membrane</keyword>
<feature type="transmembrane region" description="Helical" evidence="7">
    <location>
        <begin position="154"/>
        <end position="175"/>
    </location>
</feature>
<organism evidence="8 9">
    <name type="scientific">Kingella pumchi</name>
    <dbReference type="NCBI Taxonomy" id="2779506"/>
    <lineage>
        <taxon>Bacteria</taxon>
        <taxon>Pseudomonadati</taxon>
        <taxon>Pseudomonadota</taxon>
        <taxon>Betaproteobacteria</taxon>
        <taxon>Neisseriales</taxon>
        <taxon>Neisseriaceae</taxon>
        <taxon>Kingella</taxon>
    </lineage>
</organism>
<comment type="caution">
    <text evidence="8">The sequence shown here is derived from an EMBL/GenBank/DDBJ whole genome shotgun (WGS) entry which is preliminary data.</text>
</comment>
<dbReference type="PANTHER" id="PTHR33508">
    <property type="entry name" value="UPF0056 MEMBRANE PROTEIN YHCE"/>
    <property type="match status" value="1"/>
</dbReference>
<evidence type="ECO:0000256" key="7">
    <source>
        <dbReference type="RuleBase" id="RU362048"/>
    </source>
</evidence>
<name>A0ABS9NLM7_9NEIS</name>
<dbReference type="Pfam" id="PF01914">
    <property type="entry name" value="MarC"/>
    <property type="match status" value="1"/>
</dbReference>
<evidence type="ECO:0000256" key="6">
    <source>
        <dbReference type="ARBA" id="ARBA00023136"/>
    </source>
</evidence>
<evidence type="ECO:0000256" key="2">
    <source>
        <dbReference type="ARBA" id="ARBA00009784"/>
    </source>
</evidence>
<feature type="transmembrane region" description="Helical" evidence="7">
    <location>
        <begin position="196"/>
        <end position="217"/>
    </location>
</feature>
<dbReference type="InterPro" id="IPR002771">
    <property type="entry name" value="Multi_antbiot-R_MarC"/>
</dbReference>